<dbReference type="Proteomes" id="UP001358324">
    <property type="component" value="Unassembled WGS sequence"/>
</dbReference>
<accession>A0ABU7WGT8</accession>
<comment type="caution">
    <text evidence="1">The sequence shown here is derived from an EMBL/GenBank/DDBJ whole genome shotgun (WGS) entry which is preliminary data.</text>
</comment>
<protein>
    <submittedName>
        <fullName evidence="1">DUF4411 family protein</fullName>
    </submittedName>
</protein>
<dbReference type="SUPFAM" id="SSF88723">
    <property type="entry name" value="PIN domain-like"/>
    <property type="match status" value="1"/>
</dbReference>
<evidence type="ECO:0000313" key="2">
    <source>
        <dbReference type="Proteomes" id="UP001358324"/>
    </source>
</evidence>
<keyword evidence="2" id="KW-1185">Reference proteome</keyword>
<name>A0ABU7WGT8_9GAMM</name>
<evidence type="ECO:0000313" key="1">
    <source>
        <dbReference type="EMBL" id="MEF3083191.1"/>
    </source>
</evidence>
<reference evidence="1 2" key="1">
    <citation type="submission" date="2024-01" db="EMBL/GenBank/DDBJ databases">
        <title>Novel species of the genus Luteimonas isolated from rivers.</title>
        <authorList>
            <person name="Lu H."/>
        </authorList>
    </citation>
    <scope>NUCLEOTIDE SEQUENCE [LARGE SCALE GENOMIC DNA]</scope>
    <source>
        <strain evidence="1 2">SMYT11W</strain>
    </source>
</reference>
<dbReference type="EMBL" id="JAZHBM010000003">
    <property type="protein sequence ID" value="MEF3083191.1"/>
    <property type="molecule type" value="Genomic_DNA"/>
</dbReference>
<sequence>MANRYIVDANVFVQGKNFHYDFSFCRGFWDWIEIGHEAGVIFSIRKVRDELLRGKKGDAAREWALAMPDSFFLDDVADLAVMKEYANVIQWAASNQHYKPQAKNDFADANRADAFLLACAKVHGYCIVTQEHHNPEKKVSIPIPTAAIALGNIPTRTIFETLRKHAVPTFMFKR</sequence>
<proteinExistence type="predicted"/>
<dbReference type="InterPro" id="IPR029060">
    <property type="entry name" value="PIN-like_dom_sf"/>
</dbReference>
<dbReference type="RefSeq" id="WP_332078921.1">
    <property type="nucleotide sequence ID" value="NZ_JAZHBM010000003.1"/>
</dbReference>
<dbReference type="Pfam" id="PF14367">
    <property type="entry name" value="DUF4411"/>
    <property type="match status" value="1"/>
</dbReference>
<dbReference type="InterPro" id="IPR016541">
    <property type="entry name" value="UCP008505"/>
</dbReference>
<gene>
    <name evidence="1" type="ORF">V3391_13340</name>
</gene>
<organism evidence="1 2">
    <name type="scientific">Luteimonas flava</name>
    <dbReference type="NCBI Taxonomy" id="3115822"/>
    <lineage>
        <taxon>Bacteria</taxon>
        <taxon>Pseudomonadati</taxon>
        <taxon>Pseudomonadota</taxon>
        <taxon>Gammaproteobacteria</taxon>
        <taxon>Lysobacterales</taxon>
        <taxon>Lysobacteraceae</taxon>
        <taxon>Luteimonas</taxon>
    </lineage>
</organism>